<organism evidence="1 2">
    <name type="scientific">Pseudomonas japonica</name>
    <dbReference type="NCBI Taxonomy" id="256466"/>
    <lineage>
        <taxon>Bacteria</taxon>
        <taxon>Pseudomonadati</taxon>
        <taxon>Pseudomonadota</taxon>
        <taxon>Gammaproteobacteria</taxon>
        <taxon>Pseudomonadales</taxon>
        <taxon>Pseudomonadaceae</taxon>
        <taxon>Pseudomonas</taxon>
    </lineage>
</organism>
<evidence type="ECO:0000313" key="1">
    <source>
        <dbReference type="EMBL" id="SNR98728.1"/>
    </source>
</evidence>
<evidence type="ECO:0000313" key="2">
    <source>
        <dbReference type="Proteomes" id="UP000198407"/>
    </source>
</evidence>
<dbReference type="RefSeq" id="WP_141137234.1">
    <property type="nucleotide sequence ID" value="NZ_FZOL01000002.1"/>
</dbReference>
<proteinExistence type="predicted"/>
<reference evidence="2" key="1">
    <citation type="submission" date="2017-06" db="EMBL/GenBank/DDBJ databases">
        <authorList>
            <person name="Varghese N."/>
            <person name="Submissions S."/>
        </authorList>
    </citation>
    <scope>NUCLEOTIDE SEQUENCE [LARGE SCALE GENOMIC DNA]</scope>
    <source>
        <strain evidence="2">DSM 22348</strain>
    </source>
</reference>
<dbReference type="EMBL" id="FZOL01000002">
    <property type="protein sequence ID" value="SNR98728.1"/>
    <property type="molecule type" value="Genomic_DNA"/>
</dbReference>
<dbReference type="AlphaFoldDB" id="A0A239AUU1"/>
<dbReference type="Proteomes" id="UP000198407">
    <property type="component" value="Unassembled WGS sequence"/>
</dbReference>
<accession>A0A239AUU1</accession>
<gene>
    <name evidence="1" type="ORF">SAMN05444352_10269</name>
</gene>
<protein>
    <submittedName>
        <fullName evidence="1">Uncharacterized protein</fullName>
    </submittedName>
</protein>
<keyword evidence="2" id="KW-1185">Reference proteome</keyword>
<dbReference type="STRING" id="1215104.GCA_000730585_05606"/>
<sequence>MRKLVHWMDLRHEDPDRIESPFFAEPRVEDLLMSRGRLDGLDELLRSCGVYSLYNFPPESKREVLAKIRKGDWLLITERPVKPLVSYPDDYYPWLSMVLARNREEGSVGTGMVRTEQQGPGKWRTVNVKKHAGVNVAVIFSNRITSMGDEGRLFGSDGKDFANTVQTVTQQWVPLDAHDAYMKHSSVVRIYGVTRNIEQRYLEGDDHWQISGKSWQWTPAVANEVYEARGGGN</sequence>
<name>A0A239AUU1_9PSED</name>
<dbReference type="OrthoDB" id="6894537at2"/>